<proteinExistence type="predicted"/>
<keyword evidence="1" id="KW-0472">Membrane</keyword>
<dbReference type="AlphaFoldDB" id="A0A430FA93"/>
<reference evidence="2 3" key="1">
    <citation type="submission" date="2018-09" db="EMBL/GenBank/DDBJ databases">
        <title>Characterization of the phylogenetic diversity of five novel species belonging to the genus Bifidobacterium.</title>
        <authorList>
            <person name="Lugli G.A."/>
            <person name="Duranti S."/>
            <person name="Milani C."/>
        </authorList>
    </citation>
    <scope>NUCLEOTIDE SEQUENCE [LARGE SCALE GENOMIC DNA]</scope>
    <source>
        <strain evidence="2 3">2020B</strain>
    </source>
</reference>
<comment type="caution">
    <text evidence="2">The sequence shown here is derived from an EMBL/GenBank/DDBJ whole genome shotgun (WGS) entry which is preliminary data.</text>
</comment>
<feature type="transmembrane region" description="Helical" evidence="1">
    <location>
        <begin position="37"/>
        <end position="55"/>
    </location>
</feature>
<name>A0A430FA93_9BIFI</name>
<keyword evidence="1" id="KW-1133">Transmembrane helix</keyword>
<sequence>MKSLVRLLVEMLLWAVFWFFLGTVVLVTFLTHIGIPAFLIGSIAAVFGVMLRVTIECARMWWDGRHDIVWLEPRHAAAKARHERIVSGSFPAAEPVVESWRDGRSVCE</sequence>
<dbReference type="Proteomes" id="UP000288052">
    <property type="component" value="Unassembled WGS sequence"/>
</dbReference>
<evidence type="ECO:0000313" key="3">
    <source>
        <dbReference type="Proteomes" id="UP000288052"/>
    </source>
</evidence>
<dbReference type="EMBL" id="QXGI01000001">
    <property type="protein sequence ID" value="RSX49743.1"/>
    <property type="molecule type" value="Genomic_DNA"/>
</dbReference>
<evidence type="ECO:0000313" key="2">
    <source>
        <dbReference type="EMBL" id="RSX49743.1"/>
    </source>
</evidence>
<protein>
    <submittedName>
        <fullName evidence="2">Uncharacterized protein</fullName>
    </submittedName>
</protein>
<feature type="transmembrane region" description="Helical" evidence="1">
    <location>
        <begin position="12"/>
        <end position="31"/>
    </location>
</feature>
<gene>
    <name evidence="2" type="ORF">D2E22_0204</name>
</gene>
<accession>A0A430FA93</accession>
<evidence type="ECO:0000256" key="1">
    <source>
        <dbReference type="SAM" id="Phobius"/>
    </source>
</evidence>
<keyword evidence="1" id="KW-0812">Transmembrane</keyword>
<organism evidence="2 3">
    <name type="scientific">Bifidobacterium castoris</name>
    <dbReference type="NCBI Taxonomy" id="2306972"/>
    <lineage>
        <taxon>Bacteria</taxon>
        <taxon>Bacillati</taxon>
        <taxon>Actinomycetota</taxon>
        <taxon>Actinomycetes</taxon>
        <taxon>Bifidobacteriales</taxon>
        <taxon>Bifidobacteriaceae</taxon>
        <taxon>Bifidobacterium</taxon>
    </lineage>
</organism>
<dbReference type="RefSeq" id="WP_126031264.1">
    <property type="nucleotide sequence ID" value="NZ_QXGI01000001.1"/>
</dbReference>
<keyword evidence="3" id="KW-1185">Reference proteome</keyword>